<keyword evidence="1" id="KW-0808">Transferase</keyword>
<keyword evidence="1" id="KW-0418">Kinase</keyword>
<reference evidence="1 2" key="1">
    <citation type="submission" date="2020-07" db="EMBL/GenBank/DDBJ databases">
        <title>Genomic Encyclopedia of Type Strains, Phase IV (KMG-IV): sequencing the most valuable type-strain genomes for metagenomic binning, comparative biology and taxonomic classification.</title>
        <authorList>
            <person name="Goeker M."/>
        </authorList>
    </citation>
    <scope>NUCLEOTIDE SEQUENCE [LARGE SCALE GENOMIC DNA]</scope>
    <source>
        <strain evidence="1 2">DSM 45533</strain>
    </source>
</reference>
<evidence type="ECO:0000313" key="2">
    <source>
        <dbReference type="Proteomes" id="UP000530928"/>
    </source>
</evidence>
<dbReference type="Gene3D" id="3.30.565.10">
    <property type="entry name" value="Histidine kinase-like ATPase, C-terminal domain"/>
    <property type="match status" value="1"/>
</dbReference>
<accession>A0A7W0CD77</accession>
<keyword evidence="2" id="KW-1185">Reference proteome</keyword>
<dbReference type="AlphaFoldDB" id="A0A7W0CD77"/>
<gene>
    <name evidence="1" type="ORF">HNR30_000192</name>
</gene>
<comment type="caution">
    <text evidence="1">The sequence shown here is derived from an EMBL/GenBank/DDBJ whole genome shotgun (WGS) entry which is preliminary data.</text>
</comment>
<dbReference type="RefSeq" id="WP_220133129.1">
    <property type="nucleotide sequence ID" value="NZ_BAABAM010000001.1"/>
</dbReference>
<dbReference type="Proteomes" id="UP000530928">
    <property type="component" value="Unassembled WGS sequence"/>
</dbReference>
<protein>
    <submittedName>
        <fullName evidence="1">Signal transduction histidine kinase</fullName>
    </submittedName>
</protein>
<dbReference type="EMBL" id="JACDUR010000001">
    <property type="protein sequence ID" value="MBA2888857.1"/>
    <property type="molecule type" value="Genomic_DNA"/>
</dbReference>
<proteinExistence type="predicted"/>
<organism evidence="1 2">
    <name type="scientific">Nonomuraea soli</name>
    <dbReference type="NCBI Taxonomy" id="1032476"/>
    <lineage>
        <taxon>Bacteria</taxon>
        <taxon>Bacillati</taxon>
        <taxon>Actinomycetota</taxon>
        <taxon>Actinomycetes</taxon>
        <taxon>Streptosporangiales</taxon>
        <taxon>Streptosporangiaceae</taxon>
        <taxon>Nonomuraea</taxon>
    </lineage>
</organism>
<name>A0A7W0CD77_9ACTN</name>
<evidence type="ECO:0000313" key="1">
    <source>
        <dbReference type="EMBL" id="MBA2888857.1"/>
    </source>
</evidence>
<dbReference type="InterPro" id="IPR036890">
    <property type="entry name" value="HATPase_C_sf"/>
</dbReference>
<sequence length="123" mass="13313">MTIGSEQPRTFSGLLEYDLVSWSQRTCIEVEIWALPSQDLTGPAADRARETVRAALAEVERFGRAKTVSFALTMHRGGLRLTVADEGAVKPEEEVRGRRTTTGLTISRIPGGGTTIGAVIRVS</sequence>
<dbReference type="GO" id="GO:0016301">
    <property type="term" value="F:kinase activity"/>
    <property type="evidence" value="ECO:0007669"/>
    <property type="project" value="UniProtKB-KW"/>
</dbReference>